<gene>
    <name evidence="13" type="ORF">P0M35_09315</name>
</gene>
<dbReference type="SUPFAM" id="SSF52141">
    <property type="entry name" value="Uracil-DNA glycosylase-like"/>
    <property type="match status" value="1"/>
</dbReference>
<evidence type="ECO:0000256" key="5">
    <source>
        <dbReference type="ARBA" id="ARBA00022485"/>
    </source>
</evidence>
<dbReference type="GO" id="GO:0006281">
    <property type="term" value="P:DNA repair"/>
    <property type="evidence" value="ECO:0007669"/>
    <property type="project" value="UniProtKB-KW"/>
</dbReference>
<evidence type="ECO:0000256" key="11">
    <source>
        <dbReference type="ARBA" id="ARBA00023204"/>
    </source>
</evidence>
<reference evidence="13" key="1">
    <citation type="submission" date="2023-03" db="EMBL/GenBank/DDBJ databases">
        <title>Stygiobacter electus gen. nov., sp. nov., facultatively anaerobic thermotolerant bacterium of the class Ignavibacteria from a well of Yessentuki mineral water deposit.</title>
        <authorList>
            <person name="Podosokorskaya O.A."/>
            <person name="Elcheninov A.G."/>
            <person name="Petrova N.F."/>
            <person name="Zavarzina D.G."/>
            <person name="Kublanov I.V."/>
            <person name="Merkel A.Y."/>
        </authorList>
    </citation>
    <scope>NUCLEOTIDE SEQUENCE</scope>
    <source>
        <strain evidence="13">09-Me</strain>
    </source>
</reference>
<evidence type="ECO:0000256" key="3">
    <source>
        <dbReference type="ARBA" id="ARBA00012030"/>
    </source>
</evidence>
<keyword evidence="14" id="KW-1185">Reference proteome</keyword>
<comment type="similarity">
    <text evidence="2">Belongs to the uracil-DNA glycosylase (UDG) superfamily. Type 4 (UDGa) family.</text>
</comment>
<proteinExistence type="inferred from homology"/>
<dbReference type="EC" id="3.2.2.27" evidence="3"/>
<dbReference type="RefSeq" id="WP_321536119.1">
    <property type="nucleotide sequence ID" value="NZ_JARGDL010000012.1"/>
</dbReference>
<comment type="catalytic activity">
    <reaction evidence="1">
        <text>Hydrolyzes single-stranded DNA or mismatched double-stranded DNA and polynucleotides, releasing free uracil.</text>
        <dbReference type="EC" id="3.2.2.27"/>
    </reaction>
</comment>
<evidence type="ECO:0000256" key="10">
    <source>
        <dbReference type="ARBA" id="ARBA00023014"/>
    </source>
</evidence>
<dbReference type="PANTHER" id="PTHR33693">
    <property type="entry name" value="TYPE-5 URACIL-DNA GLYCOSYLASE"/>
    <property type="match status" value="1"/>
</dbReference>
<evidence type="ECO:0000313" key="13">
    <source>
        <dbReference type="EMBL" id="MDF1612349.1"/>
    </source>
</evidence>
<dbReference type="InterPro" id="IPR051536">
    <property type="entry name" value="UDG_Type-4/5"/>
</dbReference>
<comment type="caution">
    <text evidence="13">The sequence shown here is derived from an EMBL/GenBank/DDBJ whole genome shotgun (WGS) entry which is preliminary data.</text>
</comment>
<evidence type="ECO:0000256" key="7">
    <source>
        <dbReference type="ARBA" id="ARBA00022763"/>
    </source>
</evidence>
<evidence type="ECO:0000256" key="6">
    <source>
        <dbReference type="ARBA" id="ARBA00022723"/>
    </source>
</evidence>
<dbReference type="GO" id="GO:0004844">
    <property type="term" value="F:uracil DNA N-glycosylase activity"/>
    <property type="evidence" value="ECO:0007669"/>
    <property type="project" value="UniProtKB-EC"/>
</dbReference>
<dbReference type="CDD" id="cd10030">
    <property type="entry name" value="UDG-F4_TTUDGA_SPO1dp_like"/>
    <property type="match status" value="1"/>
</dbReference>
<dbReference type="Proteomes" id="UP001221302">
    <property type="component" value="Unassembled WGS sequence"/>
</dbReference>
<dbReference type="SMART" id="SM00986">
    <property type="entry name" value="UDG"/>
    <property type="match status" value="1"/>
</dbReference>
<keyword evidence="9" id="KW-0408">Iron</keyword>
<keyword evidence="8" id="KW-0378">Hydrolase</keyword>
<feature type="domain" description="Uracil-DNA glycosylase-like" evidence="12">
    <location>
        <begin position="95"/>
        <end position="241"/>
    </location>
</feature>
<keyword evidence="10" id="KW-0411">Iron-sulfur</keyword>
<name>A0AAE3P110_9BACT</name>
<dbReference type="SMART" id="SM00987">
    <property type="entry name" value="UreE_C"/>
    <property type="match status" value="1"/>
</dbReference>
<evidence type="ECO:0000256" key="9">
    <source>
        <dbReference type="ARBA" id="ARBA00023004"/>
    </source>
</evidence>
<dbReference type="GO" id="GO:0046872">
    <property type="term" value="F:metal ion binding"/>
    <property type="evidence" value="ECO:0007669"/>
    <property type="project" value="UniProtKB-KW"/>
</dbReference>
<dbReference type="Pfam" id="PF03167">
    <property type="entry name" value="UDG"/>
    <property type="match status" value="1"/>
</dbReference>
<dbReference type="GO" id="GO:0051539">
    <property type="term" value="F:4 iron, 4 sulfur cluster binding"/>
    <property type="evidence" value="ECO:0007669"/>
    <property type="project" value="UniProtKB-KW"/>
</dbReference>
<accession>A0AAE3P110</accession>
<sequence>MEEIKKQLIEVLKDQQSIFGDDLFERIEIGRIEKKKKEFAVKFIEDSNTVENNELTISGLTLEEYQKAENLEELNSMISDCQLCPLGKTRNKFVFGIGNPNADAMLIGEAPGADEDLQGEPFVGRAGKLLTDILKAINFTRDEVYIANILKCRPPGNRDPLPSEMETCMPYLLKQIELIKPKVILCLGRVAANGLLNKKLTLSALRENIYDFYGIKVIVTYHPAALLRNPNWKRGCWEDVKKFRKIYDELTA</sequence>
<keyword evidence="6" id="KW-0479">Metal-binding</keyword>
<dbReference type="NCBIfam" id="TIGR00758">
    <property type="entry name" value="UDG_fam4"/>
    <property type="match status" value="1"/>
</dbReference>
<keyword evidence="5" id="KW-0004">4Fe-4S</keyword>
<dbReference type="EMBL" id="JARGDL010000012">
    <property type="protein sequence ID" value="MDF1612349.1"/>
    <property type="molecule type" value="Genomic_DNA"/>
</dbReference>
<evidence type="ECO:0000256" key="2">
    <source>
        <dbReference type="ARBA" id="ARBA00006521"/>
    </source>
</evidence>
<keyword evidence="11" id="KW-0234">DNA repair</keyword>
<evidence type="ECO:0000313" key="14">
    <source>
        <dbReference type="Proteomes" id="UP001221302"/>
    </source>
</evidence>
<evidence type="ECO:0000256" key="8">
    <source>
        <dbReference type="ARBA" id="ARBA00022801"/>
    </source>
</evidence>
<evidence type="ECO:0000256" key="4">
    <source>
        <dbReference type="ARBA" id="ARBA00019403"/>
    </source>
</evidence>
<dbReference type="PANTHER" id="PTHR33693:SF1">
    <property type="entry name" value="TYPE-4 URACIL-DNA GLYCOSYLASE"/>
    <property type="match status" value="1"/>
</dbReference>
<protein>
    <recommendedName>
        <fullName evidence="4">Type-4 uracil-DNA glycosylase</fullName>
        <ecNumber evidence="3">3.2.2.27</ecNumber>
    </recommendedName>
</protein>
<keyword evidence="7" id="KW-0227">DNA damage</keyword>
<dbReference type="InterPro" id="IPR005273">
    <property type="entry name" value="Ura-DNA_glyco_family4"/>
</dbReference>
<dbReference type="Gene3D" id="3.40.470.10">
    <property type="entry name" value="Uracil-DNA glycosylase-like domain"/>
    <property type="match status" value="1"/>
</dbReference>
<dbReference type="InterPro" id="IPR036895">
    <property type="entry name" value="Uracil-DNA_glycosylase-like_sf"/>
</dbReference>
<dbReference type="InterPro" id="IPR005122">
    <property type="entry name" value="Uracil-DNA_glycosylase-like"/>
</dbReference>
<dbReference type="AlphaFoldDB" id="A0AAE3P110"/>
<evidence type="ECO:0000256" key="1">
    <source>
        <dbReference type="ARBA" id="ARBA00001400"/>
    </source>
</evidence>
<evidence type="ECO:0000259" key="12">
    <source>
        <dbReference type="SMART" id="SM00986"/>
    </source>
</evidence>
<organism evidence="13 14">
    <name type="scientific">Stygiobacter electus</name>
    <dbReference type="NCBI Taxonomy" id="3032292"/>
    <lineage>
        <taxon>Bacteria</taxon>
        <taxon>Pseudomonadati</taxon>
        <taxon>Ignavibacteriota</taxon>
        <taxon>Ignavibacteria</taxon>
        <taxon>Ignavibacteriales</taxon>
        <taxon>Melioribacteraceae</taxon>
        <taxon>Stygiobacter</taxon>
    </lineage>
</organism>